<sequence>MEVRVLDDKEFLQIGELYRELRLARGLKLKDVANQQLSLSQLSKFENGQTMIAADKLLVALSGIHMSLAEFGHALNHYQESPFFSKGKQIAMLQLTGDVDGLKALIHDVADTDVYTRLNAIDVASAIQSLDPVYAISEADKAFLTDYLYGIEEWTEYELYLFGNTMSILSSKDLIFLGKAFAERDSFYQTLPQHRKTAELIFLNIMFALIERRELHHIPYFMEKLEALLTYQDMFALSVLTFLRQVLDYLNGSLVSVTPIKDYIDMVKKVGNPTLADLLIERLAAFGLIEKI</sequence>
<evidence type="ECO:0000313" key="2">
    <source>
        <dbReference type="EMBL" id="HIZ67014.1"/>
    </source>
</evidence>
<dbReference type="Proteomes" id="UP000824058">
    <property type="component" value="Unassembled WGS sequence"/>
</dbReference>
<name>A0A9D2JV36_9STRE</name>
<dbReference type="InterPro" id="IPR001387">
    <property type="entry name" value="Cro/C1-type_HTH"/>
</dbReference>
<reference evidence="2" key="1">
    <citation type="journal article" date="2021" name="PeerJ">
        <title>Extensive microbial diversity within the chicken gut microbiome revealed by metagenomics and culture.</title>
        <authorList>
            <person name="Gilroy R."/>
            <person name="Ravi A."/>
            <person name="Getino M."/>
            <person name="Pursley I."/>
            <person name="Horton D.L."/>
            <person name="Alikhan N.F."/>
            <person name="Baker D."/>
            <person name="Gharbi K."/>
            <person name="Hall N."/>
            <person name="Watson M."/>
            <person name="Adriaenssens E.M."/>
            <person name="Foster-Nyarko E."/>
            <person name="Jarju S."/>
            <person name="Secka A."/>
            <person name="Antonio M."/>
            <person name="Oren A."/>
            <person name="Chaudhuri R.R."/>
            <person name="La Ragione R."/>
            <person name="Hildebrand F."/>
            <person name="Pallen M.J."/>
        </authorList>
    </citation>
    <scope>NUCLEOTIDE SEQUENCE</scope>
    <source>
        <strain evidence="2">ChiBcolR9-63</strain>
    </source>
</reference>
<dbReference type="InterPro" id="IPR010057">
    <property type="entry name" value="Transcription_activator_Rgg_C"/>
</dbReference>
<protein>
    <submittedName>
        <fullName evidence="2">Rgg/GadR/MutR family transcriptional regulator</fullName>
    </submittedName>
</protein>
<feature type="domain" description="HTH cro/C1-type" evidence="1">
    <location>
        <begin position="19"/>
        <end position="71"/>
    </location>
</feature>
<dbReference type="PANTHER" id="PTHR37038:SF12">
    <property type="entry name" value="TRANSCRIPTIONAL REGULATOR"/>
    <property type="match status" value="1"/>
</dbReference>
<gene>
    <name evidence="2" type="ORF">H9965_00800</name>
</gene>
<dbReference type="Pfam" id="PF21259">
    <property type="entry name" value="Rgg_C"/>
    <property type="match status" value="1"/>
</dbReference>
<dbReference type="SMART" id="SM00530">
    <property type="entry name" value="HTH_XRE"/>
    <property type="match status" value="1"/>
</dbReference>
<evidence type="ECO:0000313" key="3">
    <source>
        <dbReference type="Proteomes" id="UP000824058"/>
    </source>
</evidence>
<dbReference type="GO" id="GO:0003677">
    <property type="term" value="F:DNA binding"/>
    <property type="evidence" value="ECO:0007669"/>
    <property type="project" value="InterPro"/>
</dbReference>
<dbReference type="InterPro" id="IPR053163">
    <property type="entry name" value="HTH-type_regulator_Rgg"/>
</dbReference>
<dbReference type="CDD" id="cd00093">
    <property type="entry name" value="HTH_XRE"/>
    <property type="match status" value="1"/>
</dbReference>
<dbReference type="PROSITE" id="PS50943">
    <property type="entry name" value="HTH_CROC1"/>
    <property type="match status" value="1"/>
</dbReference>
<organism evidence="2 3">
    <name type="scientific">Candidatus Streptococcus faecavium</name>
    <dbReference type="NCBI Taxonomy" id="2838763"/>
    <lineage>
        <taxon>Bacteria</taxon>
        <taxon>Bacillati</taxon>
        <taxon>Bacillota</taxon>
        <taxon>Bacilli</taxon>
        <taxon>Lactobacillales</taxon>
        <taxon>Streptococcaceae</taxon>
        <taxon>Streptococcus</taxon>
    </lineage>
</organism>
<dbReference type="InterPro" id="IPR010982">
    <property type="entry name" value="Lambda_DNA-bd_dom_sf"/>
</dbReference>
<dbReference type="Gene3D" id="1.25.40.400">
    <property type="match status" value="1"/>
</dbReference>
<proteinExistence type="predicted"/>
<dbReference type="SUPFAM" id="SSF47413">
    <property type="entry name" value="lambda repressor-like DNA-binding domains"/>
    <property type="match status" value="1"/>
</dbReference>
<evidence type="ECO:0000259" key="1">
    <source>
        <dbReference type="PROSITE" id="PS50943"/>
    </source>
</evidence>
<dbReference type="PANTHER" id="PTHR37038">
    <property type="entry name" value="TRANSCRIPTIONAL REGULATOR-RELATED"/>
    <property type="match status" value="1"/>
</dbReference>
<dbReference type="NCBIfam" id="TIGR01716">
    <property type="entry name" value="RGG_Cterm"/>
    <property type="match status" value="1"/>
</dbReference>
<comment type="caution">
    <text evidence="2">The sequence shown here is derived from an EMBL/GenBank/DDBJ whole genome shotgun (WGS) entry which is preliminary data.</text>
</comment>
<reference evidence="2" key="2">
    <citation type="submission" date="2021-04" db="EMBL/GenBank/DDBJ databases">
        <authorList>
            <person name="Gilroy R."/>
        </authorList>
    </citation>
    <scope>NUCLEOTIDE SEQUENCE</scope>
    <source>
        <strain evidence="2">ChiBcolR9-63</strain>
    </source>
</reference>
<accession>A0A9D2JV36</accession>
<dbReference type="AlphaFoldDB" id="A0A9D2JV36"/>
<dbReference type="Gene3D" id="1.10.260.40">
    <property type="entry name" value="lambda repressor-like DNA-binding domains"/>
    <property type="match status" value="1"/>
</dbReference>
<dbReference type="EMBL" id="DXBD01000007">
    <property type="protein sequence ID" value="HIZ67014.1"/>
    <property type="molecule type" value="Genomic_DNA"/>
</dbReference>